<dbReference type="InterPro" id="IPR009014">
    <property type="entry name" value="Transketo_C/PFOR_II"/>
</dbReference>
<dbReference type="Pfam" id="PF02779">
    <property type="entry name" value="Transket_pyr"/>
    <property type="match status" value="1"/>
</dbReference>
<dbReference type="PANTHER" id="PTHR43322:SF5">
    <property type="entry name" value="1-DEOXY-D-XYLULOSE-5-PHOSPHATE SYNTHASE, CHLOROPLASTIC"/>
    <property type="match status" value="1"/>
</dbReference>
<comment type="pathway">
    <text evidence="1 10">Metabolic intermediate biosynthesis; 1-deoxy-D-xylulose 5-phosphate biosynthesis; 1-deoxy-D-xylulose 5-phosphate from D-glyceraldehyde 3-phosphate and pyruvate: step 1/1.</text>
</comment>
<dbReference type="SUPFAM" id="SSF52518">
    <property type="entry name" value="Thiamin diphosphate-binding fold (THDP-binding)"/>
    <property type="match status" value="2"/>
</dbReference>
<dbReference type="InterPro" id="IPR005475">
    <property type="entry name" value="Transketolase-like_Pyr-bd"/>
</dbReference>
<evidence type="ECO:0000313" key="12">
    <source>
        <dbReference type="EMBL" id="GAA3910460.1"/>
    </source>
</evidence>
<feature type="binding site" evidence="10">
    <location>
        <begin position="126"/>
        <end position="128"/>
    </location>
    <ligand>
        <name>thiamine diphosphate</name>
        <dbReference type="ChEBI" id="CHEBI:58937"/>
    </ligand>
</feature>
<feature type="binding site" evidence="10">
    <location>
        <position position="186"/>
    </location>
    <ligand>
        <name>Mg(2+)</name>
        <dbReference type="ChEBI" id="CHEBI:18420"/>
    </ligand>
</feature>
<evidence type="ECO:0000259" key="11">
    <source>
        <dbReference type="SMART" id="SM00861"/>
    </source>
</evidence>
<gene>
    <name evidence="10 12" type="primary">dxs</name>
    <name evidence="12" type="ORF">GCM10022277_01390</name>
</gene>
<evidence type="ECO:0000256" key="5">
    <source>
        <dbReference type="ARBA" id="ARBA00022723"/>
    </source>
</evidence>
<comment type="cofactor">
    <cofactor evidence="10">
        <name>thiamine diphosphate</name>
        <dbReference type="ChEBI" id="CHEBI:58937"/>
    </cofactor>
    <text evidence="10">Binds 1 thiamine pyrophosphate per subunit.</text>
</comment>
<dbReference type="HAMAP" id="MF_00315">
    <property type="entry name" value="DXP_synth"/>
    <property type="match status" value="1"/>
</dbReference>
<keyword evidence="5 10" id="KW-0479">Metal-binding</keyword>
<keyword evidence="4 10" id="KW-0808">Transferase</keyword>
<dbReference type="Gene3D" id="3.40.50.970">
    <property type="match status" value="2"/>
</dbReference>
<sequence>MIFHKIPETRPETPLLDSVDCPAQLRQLSSATLPQLAKELREYLLYSVGQSGGHFGAGLGVVELTVALHYVFNTPEDRLVWDVGHQAYPHKILTGRREQMPSIRQKNGLAAFPRRSESEFDTFGVGHSSTSIGAALGMAIAAKQKGEDRKSVAIIGDGAMTAGMAFEAMTHAGDNGADLLVILNDNDMSISENVGGLSNYLARLLSSKSYNNLRDNSKKILHDIPPVYELAKKTEEHLLKGMTTPGTMFEEFGFNYIGPIDGHNVELLTETLNNMKSLSGPQFLHIVTKKGKGFSPAEADPIGYHAINKLPDQSERKSTKPKVSTPKYSAVFGQWLCDMAEQDNKLVGITPAMREGSDLIAFSEKYPERYFDVAIAEQHAVTLAAGMACEGLKPVVAIYSTFLQRAYDQLIHDVAIQDLDVLFAIDRAGLVGEDGPTHAGSFDLAFLRCIPGMVIMAPSNEDEARRMLSTGYLHNGPAAVRYPRGTGCGADISTHLDPIEIGRAQKLCEGSKVAILAYGSMVEPAKAIAEERGYTLLDMRFVKPLDEEAILDVQKNHDLLVTIEENTVMGGAGSAVNEFLNSQYLSTNIINLGLPDYYVEHGKPADMLKECGLDTNGIRTAIDKALVAFGNPSNPITAVAN</sequence>
<dbReference type="InterPro" id="IPR020826">
    <property type="entry name" value="Transketolase_BS"/>
</dbReference>
<accession>A0ABP7M2B8</accession>
<dbReference type="Gene3D" id="3.40.50.920">
    <property type="match status" value="1"/>
</dbReference>
<evidence type="ECO:0000256" key="8">
    <source>
        <dbReference type="ARBA" id="ARBA00023052"/>
    </source>
</evidence>
<evidence type="ECO:0000256" key="4">
    <source>
        <dbReference type="ARBA" id="ARBA00022679"/>
    </source>
</evidence>
<feature type="binding site" evidence="10">
    <location>
        <position position="157"/>
    </location>
    <ligand>
        <name>Mg(2+)</name>
        <dbReference type="ChEBI" id="CHEBI:18420"/>
    </ligand>
</feature>
<feature type="binding site" evidence="10">
    <location>
        <position position="186"/>
    </location>
    <ligand>
        <name>thiamine diphosphate</name>
        <dbReference type="ChEBI" id="CHEBI:58937"/>
    </ligand>
</feature>
<organism evidence="12 13">
    <name type="scientific">Litoribacillus peritrichatus</name>
    <dbReference type="NCBI Taxonomy" id="718191"/>
    <lineage>
        <taxon>Bacteria</taxon>
        <taxon>Pseudomonadati</taxon>
        <taxon>Pseudomonadota</taxon>
        <taxon>Gammaproteobacteria</taxon>
        <taxon>Oceanospirillales</taxon>
        <taxon>Oceanospirillaceae</taxon>
        <taxon>Litoribacillus</taxon>
    </lineage>
</organism>
<comment type="similarity">
    <text evidence="2 10">Belongs to the transketolase family. DXPS subfamily.</text>
</comment>
<keyword evidence="8 10" id="KW-0786">Thiamine pyrophosphate</keyword>
<comment type="function">
    <text evidence="10">Catalyzes the acyloin condensation reaction between C atoms 2 and 3 of pyruvate and glyceraldehyde 3-phosphate to yield 1-deoxy-D-xylulose-5-phosphate (DXP).</text>
</comment>
<feature type="binding site" evidence="10">
    <location>
        <position position="377"/>
    </location>
    <ligand>
        <name>thiamine diphosphate</name>
        <dbReference type="ChEBI" id="CHEBI:58937"/>
    </ligand>
</feature>
<dbReference type="RefSeq" id="WP_344794421.1">
    <property type="nucleotide sequence ID" value="NZ_BAABBN010000002.1"/>
</dbReference>
<comment type="subunit">
    <text evidence="3 10">Homodimer.</text>
</comment>
<dbReference type="Pfam" id="PF13292">
    <property type="entry name" value="DXP_synthase_N"/>
    <property type="match status" value="1"/>
</dbReference>
<feature type="binding site" evidence="10">
    <location>
        <position position="294"/>
    </location>
    <ligand>
        <name>thiamine diphosphate</name>
        <dbReference type="ChEBI" id="CHEBI:58937"/>
    </ligand>
</feature>
<keyword evidence="9 10" id="KW-0414">Isoprene biosynthesis</keyword>
<dbReference type="NCBIfam" id="TIGR00204">
    <property type="entry name" value="dxs"/>
    <property type="match status" value="1"/>
</dbReference>
<feature type="binding site" evidence="10">
    <location>
        <begin position="158"/>
        <end position="159"/>
    </location>
    <ligand>
        <name>thiamine diphosphate</name>
        <dbReference type="ChEBI" id="CHEBI:58937"/>
    </ligand>
</feature>
<keyword evidence="6 10" id="KW-0460">Magnesium</keyword>
<evidence type="ECO:0000313" key="13">
    <source>
        <dbReference type="Proteomes" id="UP001501565"/>
    </source>
</evidence>
<reference evidence="13" key="1">
    <citation type="journal article" date="2019" name="Int. J. Syst. Evol. Microbiol.">
        <title>The Global Catalogue of Microorganisms (GCM) 10K type strain sequencing project: providing services to taxonomists for standard genome sequencing and annotation.</title>
        <authorList>
            <consortium name="The Broad Institute Genomics Platform"/>
            <consortium name="The Broad Institute Genome Sequencing Center for Infectious Disease"/>
            <person name="Wu L."/>
            <person name="Ma J."/>
        </authorList>
    </citation>
    <scope>NUCLEOTIDE SEQUENCE [LARGE SCALE GENOMIC DNA]</scope>
    <source>
        <strain evidence="13">JCM 17551</strain>
    </source>
</reference>
<dbReference type="InterPro" id="IPR005477">
    <property type="entry name" value="Dxylulose-5-P_synthase"/>
</dbReference>
<feature type="domain" description="Transketolase-like pyrimidine-binding" evidence="11">
    <location>
        <begin position="326"/>
        <end position="490"/>
    </location>
</feature>
<dbReference type="PROSITE" id="PS00802">
    <property type="entry name" value="TRANSKETOLASE_2"/>
    <property type="match status" value="1"/>
</dbReference>
<dbReference type="InterPro" id="IPR029061">
    <property type="entry name" value="THDP-binding"/>
</dbReference>
<name>A0ABP7M2B8_9GAMM</name>
<evidence type="ECO:0000256" key="3">
    <source>
        <dbReference type="ARBA" id="ARBA00011738"/>
    </source>
</evidence>
<dbReference type="EMBL" id="BAABBN010000002">
    <property type="protein sequence ID" value="GAA3910460.1"/>
    <property type="molecule type" value="Genomic_DNA"/>
</dbReference>
<keyword evidence="13" id="KW-1185">Reference proteome</keyword>
<dbReference type="PANTHER" id="PTHR43322">
    <property type="entry name" value="1-D-DEOXYXYLULOSE 5-PHOSPHATE SYNTHASE-RELATED"/>
    <property type="match status" value="1"/>
</dbReference>
<dbReference type="InterPro" id="IPR033248">
    <property type="entry name" value="Transketolase_C"/>
</dbReference>
<dbReference type="SMART" id="SM00861">
    <property type="entry name" value="Transket_pyr"/>
    <property type="match status" value="1"/>
</dbReference>
<evidence type="ECO:0000256" key="10">
    <source>
        <dbReference type="HAMAP-Rule" id="MF_00315"/>
    </source>
</evidence>
<evidence type="ECO:0000256" key="6">
    <source>
        <dbReference type="ARBA" id="ARBA00022842"/>
    </source>
</evidence>
<dbReference type="CDD" id="cd07033">
    <property type="entry name" value="TPP_PYR_DXS_TK_like"/>
    <property type="match status" value="1"/>
</dbReference>
<comment type="catalytic activity">
    <reaction evidence="10">
        <text>D-glyceraldehyde 3-phosphate + pyruvate + H(+) = 1-deoxy-D-xylulose 5-phosphate + CO2</text>
        <dbReference type="Rhea" id="RHEA:12605"/>
        <dbReference type="ChEBI" id="CHEBI:15361"/>
        <dbReference type="ChEBI" id="CHEBI:15378"/>
        <dbReference type="ChEBI" id="CHEBI:16526"/>
        <dbReference type="ChEBI" id="CHEBI:57792"/>
        <dbReference type="ChEBI" id="CHEBI:59776"/>
        <dbReference type="EC" id="2.2.1.7"/>
    </reaction>
</comment>
<comment type="caution">
    <text evidence="12">The sequence shown here is derived from an EMBL/GenBank/DDBJ whole genome shotgun (WGS) entry which is preliminary data.</text>
</comment>
<dbReference type="EC" id="2.2.1.7" evidence="10"/>
<evidence type="ECO:0000256" key="1">
    <source>
        <dbReference type="ARBA" id="ARBA00004980"/>
    </source>
</evidence>
<dbReference type="NCBIfam" id="NF003933">
    <property type="entry name" value="PRK05444.2-2"/>
    <property type="match status" value="1"/>
</dbReference>
<evidence type="ECO:0000256" key="9">
    <source>
        <dbReference type="ARBA" id="ARBA00023229"/>
    </source>
</evidence>
<dbReference type="Pfam" id="PF02780">
    <property type="entry name" value="Transketolase_C"/>
    <property type="match status" value="1"/>
</dbReference>
<evidence type="ECO:0000256" key="7">
    <source>
        <dbReference type="ARBA" id="ARBA00022977"/>
    </source>
</evidence>
<keyword evidence="7 10" id="KW-0784">Thiamine biosynthesis</keyword>
<proteinExistence type="inferred from homology"/>
<dbReference type="SUPFAM" id="SSF52922">
    <property type="entry name" value="TK C-terminal domain-like"/>
    <property type="match status" value="1"/>
</dbReference>
<protein>
    <recommendedName>
        <fullName evidence="10">1-deoxy-D-xylulose-5-phosphate synthase</fullName>
        <ecNumber evidence="10">2.2.1.7</ecNumber>
    </recommendedName>
    <alternativeName>
        <fullName evidence="10">1-deoxyxylulose-5-phosphate synthase</fullName>
        <shortName evidence="10">DXP synthase</shortName>
        <shortName evidence="10">DXPS</shortName>
    </alternativeName>
</protein>
<dbReference type="Proteomes" id="UP001501565">
    <property type="component" value="Unassembled WGS sequence"/>
</dbReference>
<evidence type="ECO:0000256" key="2">
    <source>
        <dbReference type="ARBA" id="ARBA00011081"/>
    </source>
</evidence>
<feature type="binding site" evidence="10">
    <location>
        <position position="85"/>
    </location>
    <ligand>
        <name>thiamine diphosphate</name>
        <dbReference type="ChEBI" id="CHEBI:58937"/>
    </ligand>
</feature>
<comment type="cofactor">
    <cofactor evidence="10">
        <name>Mg(2+)</name>
        <dbReference type="ChEBI" id="CHEBI:18420"/>
    </cofactor>
    <text evidence="10">Binds 1 Mg(2+) ion per subunit.</text>
</comment>
<dbReference type="CDD" id="cd02007">
    <property type="entry name" value="TPP_DXS"/>
    <property type="match status" value="1"/>
</dbReference>